<protein>
    <submittedName>
        <fullName evidence="2">Ribonuclease H</fullName>
    </submittedName>
</protein>
<name>A0A834W5L1_9FABA</name>
<accession>A0A834W5L1</accession>
<keyword evidence="1" id="KW-0732">Signal</keyword>
<dbReference type="EMBL" id="JAAIUW010000012">
    <property type="protein sequence ID" value="KAF7806676.1"/>
    <property type="molecule type" value="Genomic_DNA"/>
</dbReference>
<reference evidence="2" key="1">
    <citation type="submission" date="2020-09" db="EMBL/GenBank/DDBJ databases">
        <title>Genome-Enabled Discovery of Anthraquinone Biosynthesis in Senna tora.</title>
        <authorList>
            <person name="Kang S.-H."/>
            <person name="Pandey R.P."/>
            <person name="Lee C.-M."/>
            <person name="Sim J.-S."/>
            <person name="Jeong J.-T."/>
            <person name="Choi B.-S."/>
            <person name="Jung M."/>
            <person name="Ginzburg D."/>
            <person name="Zhao K."/>
            <person name="Won S.Y."/>
            <person name="Oh T.-J."/>
            <person name="Yu Y."/>
            <person name="Kim N.-H."/>
            <person name="Lee O.R."/>
            <person name="Lee T.-H."/>
            <person name="Bashyal P."/>
            <person name="Kim T.-S."/>
            <person name="Lee W.-H."/>
            <person name="Kawkins C."/>
            <person name="Kim C.-K."/>
            <person name="Kim J.S."/>
            <person name="Ahn B.O."/>
            <person name="Rhee S.Y."/>
            <person name="Sohng J.K."/>
        </authorList>
    </citation>
    <scope>NUCLEOTIDE SEQUENCE</scope>
    <source>
        <tissue evidence="2">Leaf</tissue>
    </source>
</reference>
<evidence type="ECO:0000256" key="1">
    <source>
        <dbReference type="SAM" id="SignalP"/>
    </source>
</evidence>
<feature type="signal peptide" evidence="1">
    <location>
        <begin position="1"/>
        <end position="24"/>
    </location>
</feature>
<keyword evidence="3" id="KW-1185">Reference proteome</keyword>
<dbReference type="Proteomes" id="UP000634136">
    <property type="component" value="Unassembled WGS sequence"/>
</dbReference>
<feature type="chain" id="PRO_5032966343" evidence="1">
    <location>
        <begin position="25"/>
        <end position="151"/>
    </location>
</feature>
<proteinExistence type="predicted"/>
<comment type="caution">
    <text evidence="2">The sequence shown here is derived from an EMBL/GenBank/DDBJ whole genome shotgun (WGS) entry which is preliminary data.</text>
</comment>
<evidence type="ECO:0000313" key="3">
    <source>
        <dbReference type="Proteomes" id="UP000634136"/>
    </source>
</evidence>
<dbReference type="AlphaFoldDB" id="A0A834W5L1"/>
<sequence length="151" mass="17059">MFVGSFSVLVRLDCLGVPVELVYSVPTCSANIWRWKNDTTSWEKGFNKVLLWVQMRGLPLHCITHLMARKVGSVIGKVKETGIFQEPNGNDLFLKALVEVDTNFMVLDGTSIKNSPEESFWVDFIMKDCVNFVSIVDELNSVQMNVKKLKG</sequence>
<organism evidence="2 3">
    <name type="scientific">Senna tora</name>
    <dbReference type="NCBI Taxonomy" id="362788"/>
    <lineage>
        <taxon>Eukaryota</taxon>
        <taxon>Viridiplantae</taxon>
        <taxon>Streptophyta</taxon>
        <taxon>Embryophyta</taxon>
        <taxon>Tracheophyta</taxon>
        <taxon>Spermatophyta</taxon>
        <taxon>Magnoliopsida</taxon>
        <taxon>eudicotyledons</taxon>
        <taxon>Gunneridae</taxon>
        <taxon>Pentapetalae</taxon>
        <taxon>rosids</taxon>
        <taxon>fabids</taxon>
        <taxon>Fabales</taxon>
        <taxon>Fabaceae</taxon>
        <taxon>Caesalpinioideae</taxon>
        <taxon>Cassia clade</taxon>
        <taxon>Senna</taxon>
    </lineage>
</organism>
<gene>
    <name evidence="2" type="ORF">G2W53_038837</name>
</gene>
<evidence type="ECO:0000313" key="2">
    <source>
        <dbReference type="EMBL" id="KAF7806676.1"/>
    </source>
</evidence>